<dbReference type="PANTHER" id="PTHR22642:SF2">
    <property type="entry name" value="PROTEIN LONG AFTER FAR-RED 3"/>
    <property type="match status" value="1"/>
</dbReference>
<dbReference type="Gene3D" id="2.30.40.10">
    <property type="entry name" value="Urease, subunit C, domain 1"/>
    <property type="match status" value="1"/>
</dbReference>
<feature type="chain" id="PRO_5046816801" evidence="1">
    <location>
        <begin position="23"/>
        <end position="563"/>
    </location>
</feature>
<sequence>MKFARIAAAFAALSAFSTPALADTWIDNVEGISIGRDGTIDRFTGMVIDEDGRISELLDFGDRPTREIEYRVDGEGRVMVPGFIDGHAHLMGLGLGTLVLDLSGTTSLSEALGRIEAYAAAYPDRPWIIGRGWNQELWGLGRFPTAADLDAIVPDRPVWLERVDGHAGWANSIALEAGGVTASTADPDGGRIERLAGSRAPAGVLVDAAMPMVAEQIPPPLPEDRDLALYNAQNLLLSHGITAMADMGTTVEDWMTIRRAGDAGWLQIRVMAYADSVDSMLLIGGPRPSDWLYDDRLRLNGVKLYLDGALGSRGALLLDDYEDDHGNRGLPLLNGTQLRNLMSRAALDSFQVAVHAIGDAANQEALTAIEELSEDYSGDRRWRIEHAQIVTPQDLPRFGRNGIIASMQPVHQTSDMFMAEARLGDNRLGGAYAWKSILDAGGTLAFGTDAPVEPVDPMAGLAVATTRMNADGAPEGGWRAEEAISREQALAAYTAAAAYAGFAEGRFGRLVPGERADFVLLSADPLLVGSQQIRDIRVLETWIAGQRVYDADLQQPVIEGPGE</sequence>
<evidence type="ECO:0000313" key="3">
    <source>
        <dbReference type="EMBL" id="MBH5323329.1"/>
    </source>
</evidence>
<protein>
    <submittedName>
        <fullName evidence="3">Amidohydrolase</fullName>
    </submittedName>
</protein>
<dbReference type="InterPro" id="IPR013108">
    <property type="entry name" value="Amidohydro_3"/>
</dbReference>
<evidence type="ECO:0000259" key="2">
    <source>
        <dbReference type="Pfam" id="PF07969"/>
    </source>
</evidence>
<dbReference type="SUPFAM" id="SSF51338">
    <property type="entry name" value="Composite domain of metallo-dependent hydrolases"/>
    <property type="match status" value="1"/>
</dbReference>
<accession>A0ABS0N687</accession>
<dbReference type="PANTHER" id="PTHR22642">
    <property type="entry name" value="IMIDAZOLONEPROPIONASE"/>
    <property type="match status" value="1"/>
</dbReference>
<dbReference type="EMBL" id="JAEANY010000004">
    <property type="protein sequence ID" value="MBH5323329.1"/>
    <property type="molecule type" value="Genomic_DNA"/>
</dbReference>
<dbReference type="CDD" id="cd01300">
    <property type="entry name" value="YtcJ_like"/>
    <property type="match status" value="1"/>
</dbReference>
<comment type="caution">
    <text evidence="3">The sequence shown here is derived from an EMBL/GenBank/DDBJ whole genome shotgun (WGS) entry which is preliminary data.</text>
</comment>
<feature type="domain" description="Amidohydrolase 3" evidence="2">
    <location>
        <begin position="72"/>
        <end position="549"/>
    </location>
</feature>
<dbReference type="Pfam" id="PF07969">
    <property type="entry name" value="Amidohydro_3"/>
    <property type="match status" value="1"/>
</dbReference>
<reference evidence="3 4" key="1">
    <citation type="submission" date="2020-11" db="EMBL/GenBank/DDBJ databases">
        <title>Erythrobacter sediminis sp. nov., a marine bacterium from a tidal flat of Garorim Bay.</title>
        <authorList>
            <person name="Kim D."/>
            <person name="Yoo Y."/>
            <person name="Kim J.-J."/>
        </authorList>
    </citation>
    <scope>NUCLEOTIDE SEQUENCE [LARGE SCALE GENOMIC DNA]</scope>
    <source>
        <strain evidence="3 4">JGD-13</strain>
    </source>
</reference>
<dbReference type="SUPFAM" id="SSF51556">
    <property type="entry name" value="Metallo-dependent hydrolases"/>
    <property type="match status" value="1"/>
</dbReference>
<evidence type="ECO:0000313" key="4">
    <source>
        <dbReference type="Proteomes" id="UP000602442"/>
    </source>
</evidence>
<name>A0ABS0N687_9SPHN</name>
<proteinExistence type="predicted"/>
<dbReference type="InterPro" id="IPR011059">
    <property type="entry name" value="Metal-dep_hydrolase_composite"/>
</dbReference>
<dbReference type="Gene3D" id="3.10.310.70">
    <property type="match status" value="1"/>
</dbReference>
<evidence type="ECO:0000256" key="1">
    <source>
        <dbReference type="SAM" id="SignalP"/>
    </source>
</evidence>
<gene>
    <name evidence="3" type="ORF">I5L03_12120</name>
</gene>
<dbReference type="InterPro" id="IPR032466">
    <property type="entry name" value="Metal_Hydrolase"/>
</dbReference>
<dbReference type="Gene3D" id="3.20.20.140">
    <property type="entry name" value="Metal-dependent hydrolases"/>
    <property type="match status" value="1"/>
</dbReference>
<dbReference type="InterPro" id="IPR033932">
    <property type="entry name" value="YtcJ-like"/>
</dbReference>
<feature type="signal peptide" evidence="1">
    <location>
        <begin position="1"/>
        <end position="22"/>
    </location>
</feature>
<dbReference type="Proteomes" id="UP000602442">
    <property type="component" value="Unassembled WGS sequence"/>
</dbReference>
<keyword evidence="1" id="KW-0732">Signal</keyword>
<keyword evidence="4" id="KW-1185">Reference proteome</keyword>
<dbReference type="RefSeq" id="WP_197922095.1">
    <property type="nucleotide sequence ID" value="NZ_CAWPTA010000009.1"/>
</dbReference>
<organism evidence="3 4">
    <name type="scientific">Aurantiacibacter sediminis</name>
    <dbReference type="NCBI Taxonomy" id="2793064"/>
    <lineage>
        <taxon>Bacteria</taxon>
        <taxon>Pseudomonadati</taxon>
        <taxon>Pseudomonadota</taxon>
        <taxon>Alphaproteobacteria</taxon>
        <taxon>Sphingomonadales</taxon>
        <taxon>Erythrobacteraceae</taxon>
        <taxon>Aurantiacibacter</taxon>
    </lineage>
</organism>